<feature type="compositionally biased region" description="Pro residues" evidence="3">
    <location>
        <begin position="683"/>
        <end position="693"/>
    </location>
</feature>
<feature type="region of interest" description="Disordered" evidence="3">
    <location>
        <begin position="626"/>
        <end position="725"/>
    </location>
</feature>
<dbReference type="Pfam" id="PF00648">
    <property type="entry name" value="Peptidase_C2"/>
    <property type="match status" value="1"/>
</dbReference>
<comment type="caution">
    <text evidence="2">Lacks conserved residue(s) required for the propagation of feature annotation.</text>
</comment>
<organism evidence="5 6">
    <name type="scientific">Hypholoma sublateritium (strain FD-334 SS-4)</name>
    <dbReference type="NCBI Taxonomy" id="945553"/>
    <lineage>
        <taxon>Eukaryota</taxon>
        <taxon>Fungi</taxon>
        <taxon>Dikarya</taxon>
        <taxon>Basidiomycota</taxon>
        <taxon>Agaricomycotina</taxon>
        <taxon>Agaricomycetes</taxon>
        <taxon>Agaricomycetidae</taxon>
        <taxon>Agaricales</taxon>
        <taxon>Agaricineae</taxon>
        <taxon>Strophariaceae</taxon>
        <taxon>Hypholoma</taxon>
    </lineage>
</organism>
<dbReference type="PANTHER" id="PTHR10183:SF425">
    <property type="entry name" value="CALPAIN-5"/>
    <property type="match status" value="1"/>
</dbReference>
<dbReference type="EMBL" id="KN817672">
    <property type="protein sequence ID" value="KJA14621.1"/>
    <property type="molecule type" value="Genomic_DNA"/>
</dbReference>
<accession>A0A0D2NDE2</accession>
<dbReference type="InterPro" id="IPR022684">
    <property type="entry name" value="Calpain_cysteine_protease"/>
</dbReference>
<evidence type="ECO:0000256" key="2">
    <source>
        <dbReference type="PROSITE-ProRule" id="PRU00239"/>
    </source>
</evidence>
<protein>
    <recommendedName>
        <fullName evidence="4">Calpain catalytic domain-containing protein</fullName>
    </recommendedName>
</protein>
<dbReference type="GO" id="GO:0006508">
    <property type="term" value="P:proteolysis"/>
    <property type="evidence" value="ECO:0007669"/>
    <property type="project" value="InterPro"/>
</dbReference>
<dbReference type="OrthoDB" id="424753at2759"/>
<proteinExistence type="predicted"/>
<evidence type="ECO:0000259" key="4">
    <source>
        <dbReference type="PROSITE" id="PS50203"/>
    </source>
</evidence>
<name>A0A0D2NDE2_HYPSF</name>
<dbReference type="STRING" id="945553.A0A0D2NDE2"/>
<dbReference type="SUPFAM" id="SSF54001">
    <property type="entry name" value="Cysteine proteinases"/>
    <property type="match status" value="1"/>
</dbReference>
<gene>
    <name evidence="5" type="ORF">HYPSUDRAFT_150161</name>
</gene>
<dbReference type="PANTHER" id="PTHR10183">
    <property type="entry name" value="CALPAIN"/>
    <property type="match status" value="1"/>
</dbReference>
<evidence type="ECO:0000256" key="3">
    <source>
        <dbReference type="SAM" id="MobiDB-lite"/>
    </source>
</evidence>
<dbReference type="InterPro" id="IPR038765">
    <property type="entry name" value="Papain-like_cys_pep_sf"/>
</dbReference>
<dbReference type="GO" id="GO:0004198">
    <property type="term" value="F:calcium-dependent cysteine-type endopeptidase activity"/>
    <property type="evidence" value="ECO:0007669"/>
    <property type="project" value="InterPro"/>
</dbReference>
<keyword evidence="6" id="KW-1185">Reference proteome</keyword>
<evidence type="ECO:0000256" key="1">
    <source>
        <dbReference type="PIRSR" id="PIRSR622684-1"/>
    </source>
</evidence>
<dbReference type="AlphaFoldDB" id="A0A0D2NDE2"/>
<dbReference type="PROSITE" id="PS50203">
    <property type="entry name" value="CALPAIN_CAT"/>
    <property type="match status" value="1"/>
</dbReference>
<sequence length="769" mass="85920">MSVASSRTSRRSRDRRHDRHHQQQQPATANGYPQSPARHDGFAELPPEPAAEVTSSTVKTVSYAQQQLGASVAEGMRKAHADCKAKVKRIAAQCRAKNRKFRDIEFDLENDAQRCLHNLSDNNLFVTSDVRRVPEIFEKPVFYSGSPKSAEIVQGAVEDCYLVSALSAMTSVDGLIKNLCVARDEEVGIYGFIFYRDCYWVPVIIDDLLFTRVPKWEQLSSNEKELYHFEKEKYNQQARKGSDSLYFARPDTDGETWVPLVEKAYAKLHGDYASVMYGRTCDAIEDMTGGVSVLLLAKDILDPDKFWSDELVKANQDRLFGCWFKTLDGGRSGVKNATIDGLVGNLSHSVVRAVEIRGKRFVVLRDPWGDAGWEGPWSDGSKEWTTEWLASLPELGHSFGGSGQFIMEYKDFLNVWQEIQRTLIFDDTWVMSSQWLHVSPSFPPVTAFSFGDISFTFSLPAKSSTIIVFNPYNMRYFKDIQGPCLWNLDFILAREEETVSLAESSYSFFYTRGVSVEMELEAGNYVVLGRLDPTIVRDKDYFKKGLSNGWNRRKLARVMTERAKGQSIASRNNHLLTDTGSPELLVTPTEDVLRSELAKSDKHTIDAVKTHGGYVRAGESVTVTTTTKTTQVIEKKSQARDDPMHRHARPSHNISAGPPPLHGYQLQPNGQAPMEPGWAGMPPASPQPSPPMSPQFAQFNGQILPPPPPLDLTRPPSPPPFPLPTDVLEDDNSLVVGLKVFTKKTAPTVITGRLKDGSAASPRAPTQYN</sequence>
<feature type="region of interest" description="Disordered" evidence="3">
    <location>
        <begin position="1"/>
        <end position="53"/>
    </location>
</feature>
<feature type="compositionally biased region" description="Pro residues" evidence="3">
    <location>
        <begin position="704"/>
        <end position="723"/>
    </location>
</feature>
<dbReference type="SMART" id="SM00230">
    <property type="entry name" value="CysPc"/>
    <property type="match status" value="1"/>
</dbReference>
<evidence type="ECO:0000313" key="5">
    <source>
        <dbReference type="EMBL" id="KJA14621.1"/>
    </source>
</evidence>
<dbReference type="Gene3D" id="3.90.70.10">
    <property type="entry name" value="Cysteine proteinases"/>
    <property type="match status" value="1"/>
</dbReference>
<feature type="active site" evidence="1">
    <location>
        <position position="160"/>
    </location>
</feature>
<feature type="compositionally biased region" description="Basic and acidic residues" evidence="3">
    <location>
        <begin position="633"/>
        <end position="645"/>
    </location>
</feature>
<feature type="compositionally biased region" description="Basic residues" evidence="3">
    <location>
        <begin position="8"/>
        <end position="22"/>
    </location>
</feature>
<reference evidence="6" key="1">
    <citation type="submission" date="2014-04" db="EMBL/GenBank/DDBJ databases">
        <title>Evolutionary Origins and Diversification of the Mycorrhizal Mutualists.</title>
        <authorList>
            <consortium name="DOE Joint Genome Institute"/>
            <consortium name="Mycorrhizal Genomics Consortium"/>
            <person name="Kohler A."/>
            <person name="Kuo A."/>
            <person name="Nagy L.G."/>
            <person name="Floudas D."/>
            <person name="Copeland A."/>
            <person name="Barry K.W."/>
            <person name="Cichocki N."/>
            <person name="Veneault-Fourrey C."/>
            <person name="LaButti K."/>
            <person name="Lindquist E.A."/>
            <person name="Lipzen A."/>
            <person name="Lundell T."/>
            <person name="Morin E."/>
            <person name="Murat C."/>
            <person name="Riley R."/>
            <person name="Ohm R."/>
            <person name="Sun H."/>
            <person name="Tunlid A."/>
            <person name="Henrissat B."/>
            <person name="Grigoriev I.V."/>
            <person name="Hibbett D.S."/>
            <person name="Martin F."/>
        </authorList>
    </citation>
    <scope>NUCLEOTIDE SEQUENCE [LARGE SCALE GENOMIC DNA]</scope>
    <source>
        <strain evidence="6">FD-334 SS-4</strain>
    </source>
</reference>
<dbReference type="Proteomes" id="UP000054270">
    <property type="component" value="Unassembled WGS sequence"/>
</dbReference>
<dbReference type="InterPro" id="IPR001300">
    <property type="entry name" value="Peptidase_C2_calpain_cat"/>
</dbReference>
<evidence type="ECO:0000313" key="6">
    <source>
        <dbReference type="Proteomes" id="UP000054270"/>
    </source>
</evidence>
<feature type="domain" description="Calpain catalytic" evidence="4">
    <location>
        <begin position="100"/>
        <end position="420"/>
    </location>
</feature>
<dbReference type="OMA" id="CYWVPVI"/>